<dbReference type="OMA" id="SVFKWEY"/>
<dbReference type="PANTHER" id="PTHR46656">
    <property type="entry name" value="PUTATIVE-RELATED"/>
    <property type="match status" value="1"/>
</dbReference>
<dbReference type="OrthoDB" id="2193793at2759"/>
<reference evidence="3" key="1">
    <citation type="journal article" date="2013" name="Science">
        <title>The Amborella genome and the evolution of flowering plants.</title>
        <authorList>
            <consortium name="Amborella Genome Project"/>
        </authorList>
    </citation>
    <scope>NUCLEOTIDE SEQUENCE [LARGE SCALE GENOMIC DNA]</scope>
</reference>
<gene>
    <name evidence="2" type="ORF">AMTR_s00030p00202550</name>
</gene>
<dbReference type="STRING" id="13333.U5D3Y9"/>
<dbReference type="Gramene" id="ERN16127">
    <property type="protein sequence ID" value="ERN16127"/>
    <property type="gene ID" value="AMTR_s00030p00202550"/>
</dbReference>
<keyword evidence="3" id="KW-1185">Reference proteome</keyword>
<dbReference type="Proteomes" id="UP000017836">
    <property type="component" value="Unassembled WGS sequence"/>
</dbReference>
<proteinExistence type="predicted"/>
<dbReference type="HOGENOM" id="CLU_036861_0_0_1"/>
<feature type="region of interest" description="Disordered" evidence="1">
    <location>
        <begin position="1"/>
        <end position="22"/>
    </location>
</feature>
<dbReference type="AlphaFoldDB" id="U5D3Y9"/>
<sequence length="497" mass="56536">MDLPFNQGAENPANPNQNHRPPLNCKPSSTLWFLSLSVLLISLTLGIANTRLYKLHSLRSTLSGPLQPMTQKTLDLSEQTTISKPQINVLWMAPFLSGGGYSSEAWSYVTALEETGQTNFNLMILHHGDQEALDFWDGLPEKTRLLAQKLYYRGPIPLNQTVIICHSEPGAWYPPLFLTLPCPPTGYKEAAFVIGRTMFETDRLNPEHVARCNKMNSIWVPTDFHISTFLKSGVNPTKIRKIIQPVDVDFFNSEKWKPQKIQTLGRLVLGRPNSQKSSELLPSNADFVFLSVFKWEFRKGWDILLKAYLQEFEASDNVFLSLITNRYHFDEDIGTKIKEFLENSNMTEPNSGWAPINLIDAHIPQRCLPEIYKGADAFVLASRGEGWGRPIVEAMAMALPVISTNWSGPREYMTEENSYPLPVEGMRVIGEGPFKGHLWAEPSVNGLRILMRRVWLNGEERERKGKKGREDMVRRFSPHVVARVVVDEILQLLKEEM</sequence>
<dbReference type="PANTHER" id="PTHR46656:SF3">
    <property type="entry name" value="PUTATIVE-RELATED"/>
    <property type="match status" value="1"/>
</dbReference>
<dbReference type="eggNOG" id="ENOG502QQT3">
    <property type="taxonomic scope" value="Eukaryota"/>
</dbReference>
<evidence type="ECO:0000313" key="2">
    <source>
        <dbReference type="EMBL" id="ERN16127.1"/>
    </source>
</evidence>
<dbReference type="Pfam" id="PF13692">
    <property type="entry name" value="Glyco_trans_1_4"/>
    <property type="match status" value="1"/>
</dbReference>
<dbReference type="EMBL" id="KI392485">
    <property type="protein sequence ID" value="ERN16127.1"/>
    <property type="molecule type" value="Genomic_DNA"/>
</dbReference>
<dbReference type="KEGG" id="atr:18444425"/>
<accession>U5D3Y9</accession>
<dbReference type="CDD" id="cd03801">
    <property type="entry name" value="GT4_PimA-like"/>
    <property type="match status" value="1"/>
</dbReference>
<name>U5D3Y9_AMBTC</name>
<dbReference type="Gene3D" id="3.40.50.2000">
    <property type="entry name" value="Glycogen Phosphorylase B"/>
    <property type="match status" value="1"/>
</dbReference>
<dbReference type="SUPFAM" id="SSF53756">
    <property type="entry name" value="UDP-Glycosyltransferase/glycogen phosphorylase"/>
    <property type="match status" value="1"/>
</dbReference>
<organism evidence="2 3">
    <name type="scientific">Amborella trichopoda</name>
    <dbReference type="NCBI Taxonomy" id="13333"/>
    <lineage>
        <taxon>Eukaryota</taxon>
        <taxon>Viridiplantae</taxon>
        <taxon>Streptophyta</taxon>
        <taxon>Embryophyta</taxon>
        <taxon>Tracheophyta</taxon>
        <taxon>Spermatophyta</taxon>
        <taxon>Magnoliopsida</taxon>
        <taxon>Amborellales</taxon>
        <taxon>Amborellaceae</taxon>
        <taxon>Amborella</taxon>
    </lineage>
</organism>
<evidence type="ECO:0000256" key="1">
    <source>
        <dbReference type="SAM" id="MobiDB-lite"/>
    </source>
</evidence>
<protein>
    <submittedName>
        <fullName evidence="2">Uncharacterized protein</fullName>
    </submittedName>
</protein>
<evidence type="ECO:0000313" key="3">
    <source>
        <dbReference type="Proteomes" id="UP000017836"/>
    </source>
</evidence>